<sequence length="192" mass="20143">MAFSGAISIGVAIQHPLSTGRLFINSSSAFDPPVIDPNYFSHPLDIVVFRQGIKLARQIGATAPLSTSLGAETSPGPSVVTDEDIENWLLDQVGTEYHPGSTCAMLPKSQGGVVNANLQVYGLANVRVVDASVYPFSFSCHLGAPTYGLAEQAANIIRAHYNGLGTLTSTSSSGSSIPTITRLSILITLPLE</sequence>
<dbReference type="Gene3D" id="3.50.50.60">
    <property type="entry name" value="FAD/NAD(P)-binding domain"/>
    <property type="match status" value="1"/>
</dbReference>
<dbReference type="SUPFAM" id="SSF54373">
    <property type="entry name" value="FAD-linked reductases, C-terminal domain"/>
    <property type="match status" value="1"/>
</dbReference>
<dbReference type="EMBL" id="JAACJM010000212">
    <property type="protein sequence ID" value="KAF5337681.1"/>
    <property type="molecule type" value="Genomic_DNA"/>
</dbReference>
<dbReference type="PANTHER" id="PTHR11552">
    <property type="entry name" value="GLUCOSE-METHANOL-CHOLINE GMC OXIDOREDUCTASE"/>
    <property type="match status" value="1"/>
</dbReference>
<dbReference type="AlphaFoldDB" id="A0A8H5CAT9"/>
<comment type="cofactor">
    <cofactor evidence="1">
        <name>FAD</name>
        <dbReference type="ChEBI" id="CHEBI:57692"/>
    </cofactor>
</comment>
<evidence type="ECO:0000256" key="1">
    <source>
        <dbReference type="ARBA" id="ARBA00001974"/>
    </source>
</evidence>
<dbReference type="Pfam" id="PF05199">
    <property type="entry name" value="GMC_oxred_C"/>
    <property type="match status" value="1"/>
</dbReference>
<proteinExistence type="inferred from homology"/>
<evidence type="ECO:0000256" key="2">
    <source>
        <dbReference type="ARBA" id="ARBA00010790"/>
    </source>
</evidence>
<comment type="similarity">
    <text evidence="2">Belongs to the GMC oxidoreductase family.</text>
</comment>
<dbReference type="GO" id="GO:0016614">
    <property type="term" value="F:oxidoreductase activity, acting on CH-OH group of donors"/>
    <property type="evidence" value="ECO:0007669"/>
    <property type="project" value="InterPro"/>
</dbReference>
<gene>
    <name evidence="4" type="ORF">D9758_013026</name>
</gene>
<organism evidence="4 5">
    <name type="scientific">Tetrapyrgos nigripes</name>
    <dbReference type="NCBI Taxonomy" id="182062"/>
    <lineage>
        <taxon>Eukaryota</taxon>
        <taxon>Fungi</taxon>
        <taxon>Dikarya</taxon>
        <taxon>Basidiomycota</taxon>
        <taxon>Agaricomycotina</taxon>
        <taxon>Agaricomycetes</taxon>
        <taxon>Agaricomycetidae</taxon>
        <taxon>Agaricales</taxon>
        <taxon>Marasmiineae</taxon>
        <taxon>Marasmiaceae</taxon>
        <taxon>Tetrapyrgos</taxon>
    </lineage>
</organism>
<evidence type="ECO:0000313" key="4">
    <source>
        <dbReference type="EMBL" id="KAF5337681.1"/>
    </source>
</evidence>
<dbReference type="InterPro" id="IPR012132">
    <property type="entry name" value="GMC_OxRdtase"/>
</dbReference>
<dbReference type="Proteomes" id="UP000559256">
    <property type="component" value="Unassembled WGS sequence"/>
</dbReference>
<reference evidence="4 5" key="1">
    <citation type="journal article" date="2020" name="ISME J.">
        <title>Uncovering the hidden diversity of litter-decomposition mechanisms in mushroom-forming fungi.</title>
        <authorList>
            <person name="Floudas D."/>
            <person name="Bentzer J."/>
            <person name="Ahren D."/>
            <person name="Johansson T."/>
            <person name="Persson P."/>
            <person name="Tunlid A."/>
        </authorList>
    </citation>
    <scope>NUCLEOTIDE SEQUENCE [LARGE SCALE GENOMIC DNA]</scope>
    <source>
        <strain evidence="4 5">CBS 291.85</strain>
    </source>
</reference>
<accession>A0A8H5CAT9</accession>
<dbReference type="InterPro" id="IPR036188">
    <property type="entry name" value="FAD/NAD-bd_sf"/>
</dbReference>
<name>A0A8H5CAT9_9AGAR</name>
<evidence type="ECO:0000313" key="5">
    <source>
        <dbReference type="Proteomes" id="UP000559256"/>
    </source>
</evidence>
<comment type="caution">
    <text evidence="4">The sequence shown here is derived from an EMBL/GenBank/DDBJ whole genome shotgun (WGS) entry which is preliminary data.</text>
</comment>
<dbReference type="PANTHER" id="PTHR11552:SF218">
    <property type="entry name" value="GLUCOSE-METHANOL-CHOLINE OXIDOREDUCTASE N-TERMINAL DOMAIN-CONTAINING PROTEIN"/>
    <property type="match status" value="1"/>
</dbReference>
<evidence type="ECO:0000259" key="3">
    <source>
        <dbReference type="Pfam" id="PF05199"/>
    </source>
</evidence>
<protein>
    <recommendedName>
        <fullName evidence="3">Glucose-methanol-choline oxidoreductase C-terminal domain-containing protein</fullName>
    </recommendedName>
</protein>
<dbReference type="SUPFAM" id="SSF51905">
    <property type="entry name" value="FAD/NAD(P)-binding domain"/>
    <property type="match status" value="1"/>
</dbReference>
<keyword evidence="5" id="KW-1185">Reference proteome</keyword>
<dbReference type="OrthoDB" id="269227at2759"/>
<dbReference type="InterPro" id="IPR007867">
    <property type="entry name" value="GMC_OxRtase_C"/>
</dbReference>
<dbReference type="GO" id="GO:0050660">
    <property type="term" value="F:flavin adenine dinucleotide binding"/>
    <property type="evidence" value="ECO:0007669"/>
    <property type="project" value="InterPro"/>
</dbReference>
<dbReference type="Gene3D" id="3.30.560.10">
    <property type="entry name" value="Glucose Oxidase, domain 3"/>
    <property type="match status" value="1"/>
</dbReference>
<feature type="domain" description="Glucose-methanol-choline oxidoreductase C-terminal" evidence="3">
    <location>
        <begin position="16"/>
        <end position="150"/>
    </location>
</feature>